<dbReference type="PANTHER" id="PTHR15840">
    <property type="entry name" value="CGI-121 FAMILY MEMBER"/>
    <property type="match status" value="1"/>
</dbReference>
<keyword evidence="10" id="KW-1185">Reference proteome</keyword>
<dbReference type="SUPFAM" id="SSF143870">
    <property type="entry name" value="PF0523-like"/>
    <property type="match status" value="1"/>
</dbReference>
<dbReference type="GO" id="GO:0002949">
    <property type="term" value="P:tRNA threonylcarbamoyladenosine modification"/>
    <property type="evidence" value="ECO:0007669"/>
    <property type="project" value="TreeGrafter"/>
</dbReference>
<evidence type="ECO:0000256" key="6">
    <source>
        <dbReference type="ARBA" id="ARBA00023242"/>
    </source>
</evidence>
<dbReference type="GO" id="GO:0000408">
    <property type="term" value="C:EKC/KEOPS complex"/>
    <property type="evidence" value="ECO:0007669"/>
    <property type="project" value="TreeGrafter"/>
</dbReference>
<evidence type="ECO:0000256" key="2">
    <source>
        <dbReference type="ARBA" id="ARBA00005546"/>
    </source>
</evidence>
<dbReference type="OrthoDB" id="329139at2759"/>
<comment type="function">
    <text evidence="7">Component of the EKC/KEOPS complex that is required for the formation of a threonylcarbamoyl group on adenosine at position 37 (t(6)A37) in tRNAs that read codons beginning with adenine. The complex is probably involved in the transfer of the threonylcarbamoyl moiety of threonylcarbamoyl-AMP (TC-AMP) to the N6 group of A37. CGI121 acts as an allosteric effector that regulates the t(6)A activity of the complex. The EKC/KEOPS complex also promotes both telomere uncapping and telomere elongation. The complex is required for efficient recruitment of transcriptional coactivators. CGI121 is not required for tRNA modification.</text>
</comment>
<name>A0A899FR80_9ASCO</name>
<dbReference type="GO" id="GO:0005829">
    <property type="term" value="C:cytosol"/>
    <property type="evidence" value="ECO:0007669"/>
    <property type="project" value="TreeGrafter"/>
</dbReference>
<dbReference type="PANTHER" id="PTHR15840:SF10">
    <property type="entry name" value="EKC_KEOPS COMPLEX SUBUNIT TPRKB"/>
    <property type="match status" value="1"/>
</dbReference>
<evidence type="ECO:0000313" key="9">
    <source>
        <dbReference type="EMBL" id="QSL64291.1"/>
    </source>
</evidence>
<evidence type="ECO:0000313" key="10">
    <source>
        <dbReference type="Proteomes" id="UP000663699"/>
    </source>
</evidence>
<dbReference type="NCBIfam" id="NF011465">
    <property type="entry name" value="PRK14886.1-1"/>
    <property type="match status" value="1"/>
</dbReference>
<accession>A0A899FR80</accession>
<reference evidence="9" key="1">
    <citation type="submission" date="2020-06" db="EMBL/GenBank/DDBJ databases">
        <title>Genomes of multiple members of Pneumocystis genus reveal paths to human pathogen Pneumocystis jirovecii.</title>
        <authorList>
            <person name="Cisse O.H."/>
            <person name="Ma L."/>
            <person name="Dekker J."/>
            <person name="Khil P."/>
            <person name="Jo J."/>
            <person name="Brenchley J."/>
            <person name="Blair R."/>
            <person name="Pahar B."/>
            <person name="Chabe M."/>
            <person name="Van Rompay K.A."/>
            <person name="Keesler R."/>
            <person name="Sukura A."/>
            <person name="Hirsch V."/>
            <person name="Kutty G."/>
            <person name="Liu Y."/>
            <person name="Peng L."/>
            <person name="Chen J."/>
            <person name="Song J."/>
            <person name="Weissenbacher-Lang C."/>
            <person name="Xu J."/>
            <person name="Upham N.S."/>
            <person name="Stajich J.E."/>
            <person name="Cuomo C.A."/>
            <person name="Cushion M.T."/>
            <person name="Kovacs J.A."/>
        </authorList>
    </citation>
    <scope>NUCLEOTIDE SEQUENCE</scope>
    <source>
        <strain evidence="9">2A</strain>
    </source>
</reference>
<dbReference type="InterPro" id="IPR013926">
    <property type="entry name" value="CGI121/TPRKB"/>
</dbReference>
<evidence type="ECO:0000256" key="5">
    <source>
        <dbReference type="ARBA" id="ARBA00022694"/>
    </source>
</evidence>
<evidence type="ECO:0000256" key="8">
    <source>
        <dbReference type="RuleBase" id="RU004398"/>
    </source>
</evidence>
<organism evidence="9 10">
    <name type="scientific">Pneumocystis wakefieldiae</name>
    <dbReference type="NCBI Taxonomy" id="38082"/>
    <lineage>
        <taxon>Eukaryota</taxon>
        <taxon>Fungi</taxon>
        <taxon>Dikarya</taxon>
        <taxon>Ascomycota</taxon>
        <taxon>Taphrinomycotina</taxon>
        <taxon>Pneumocystomycetes</taxon>
        <taxon>Pneumocystaceae</taxon>
        <taxon>Pneumocystis</taxon>
    </lineage>
</organism>
<dbReference type="EMBL" id="CP054532">
    <property type="protein sequence ID" value="QSL64291.1"/>
    <property type="molecule type" value="Genomic_DNA"/>
</dbReference>
<proteinExistence type="inferred from homology"/>
<keyword evidence="6 8" id="KW-0539">Nucleus</keyword>
<dbReference type="GO" id="GO:0005634">
    <property type="term" value="C:nucleus"/>
    <property type="evidence" value="ECO:0007669"/>
    <property type="project" value="UniProtKB-SubCell"/>
</dbReference>
<dbReference type="Proteomes" id="UP000663699">
    <property type="component" value="Chromosome 1"/>
</dbReference>
<keyword evidence="5" id="KW-0819">tRNA processing</keyword>
<dbReference type="InterPro" id="IPR036504">
    <property type="entry name" value="CGI121/TPRKB_sf"/>
</dbReference>
<dbReference type="Pfam" id="PF08617">
    <property type="entry name" value="CGI-121"/>
    <property type="match status" value="1"/>
</dbReference>
<comment type="subcellular location">
    <subcellularLocation>
        <location evidence="1">Nucleus</location>
    </subcellularLocation>
</comment>
<evidence type="ECO:0000256" key="7">
    <source>
        <dbReference type="ARBA" id="ARBA00025043"/>
    </source>
</evidence>
<comment type="similarity">
    <text evidence="2 8">Belongs to the CGI121/TPRKB family.</text>
</comment>
<dbReference type="Gene3D" id="3.30.2380.10">
    <property type="entry name" value="CGI121/TPRKB"/>
    <property type="match status" value="1"/>
</dbReference>
<evidence type="ECO:0000256" key="4">
    <source>
        <dbReference type="ARBA" id="ARBA00016009"/>
    </source>
</evidence>
<sequence length="179" mass="20508">MHTFKLPCYPLDQVHIALYINIKNIQYIKNLVVSGDLGFQCAFIDASTIISFYQILAAVHNSIRNHKENELRTKNIYSEIIYSLSSTLSIIDAFENFGITDKTEHLIIIKIGGNKEQVEKDLKEIINGTEIEPNDSNIEKISDMIKIYKNYKLSENKKYEDSTEIIKIILSSMAMKSVI</sequence>
<evidence type="ECO:0000256" key="3">
    <source>
        <dbReference type="ARBA" id="ARBA00015316"/>
    </source>
</evidence>
<protein>
    <recommendedName>
        <fullName evidence="4">EKC/KEOPS complex subunit CGI121</fullName>
    </recommendedName>
    <alternativeName>
        <fullName evidence="3">EKC/KEOPS complex subunit cgi121</fullName>
    </alternativeName>
</protein>
<dbReference type="AlphaFoldDB" id="A0A899FR80"/>
<gene>
    <name evidence="9" type="ORF">MERGE_000447</name>
</gene>
<evidence type="ECO:0000256" key="1">
    <source>
        <dbReference type="ARBA" id="ARBA00004123"/>
    </source>
</evidence>